<keyword evidence="3" id="KW-1185">Reference proteome</keyword>
<accession>A0A7U2HV86</accession>
<dbReference type="AlphaFoldDB" id="A0A7U2HV86"/>
<feature type="non-terminal residue" evidence="2">
    <location>
        <position position="1"/>
    </location>
</feature>
<name>A0A7U2HV86_PHANO</name>
<feature type="chain" id="PRO_5031220865" evidence="1">
    <location>
        <begin position="35"/>
        <end position="87"/>
    </location>
</feature>
<sequence>RGVSGGGKLARYFHRMRACLGVFRFYLFRGMVAAAHTACRANCPVTGPIAICPRTPSGQPAGACVVETERHVGSNDMHWQLCYQHFT</sequence>
<proteinExistence type="predicted"/>
<keyword evidence="1" id="KW-0732">Signal</keyword>
<organism evidence="2 3">
    <name type="scientific">Phaeosphaeria nodorum (strain SN15 / ATCC MYA-4574 / FGSC 10173)</name>
    <name type="common">Glume blotch fungus</name>
    <name type="synonym">Parastagonospora nodorum</name>
    <dbReference type="NCBI Taxonomy" id="321614"/>
    <lineage>
        <taxon>Eukaryota</taxon>
        <taxon>Fungi</taxon>
        <taxon>Dikarya</taxon>
        <taxon>Ascomycota</taxon>
        <taxon>Pezizomycotina</taxon>
        <taxon>Dothideomycetes</taxon>
        <taxon>Pleosporomycetidae</taxon>
        <taxon>Pleosporales</taxon>
        <taxon>Pleosporineae</taxon>
        <taxon>Phaeosphaeriaceae</taxon>
        <taxon>Parastagonospora</taxon>
    </lineage>
</organism>
<protein>
    <submittedName>
        <fullName evidence="2">Uncharacterized protein</fullName>
    </submittedName>
</protein>
<dbReference type="Proteomes" id="UP000663193">
    <property type="component" value="Chromosome 2"/>
</dbReference>
<evidence type="ECO:0000256" key="1">
    <source>
        <dbReference type="SAM" id="SignalP"/>
    </source>
</evidence>
<evidence type="ECO:0000313" key="2">
    <source>
        <dbReference type="EMBL" id="QRC91948.1"/>
    </source>
</evidence>
<gene>
    <name evidence="2" type="ORF">JI435_401840</name>
</gene>
<reference evidence="3" key="1">
    <citation type="journal article" date="2021" name="BMC Genomics">
        <title>Chromosome-level genome assembly and manually-curated proteome of model necrotroph Parastagonospora nodorum Sn15 reveals a genome-wide trove of candidate effector homologs, and redundancy of virulence-related functions within an accessory chromosome.</title>
        <authorList>
            <person name="Bertazzoni S."/>
            <person name="Jones D.A.B."/>
            <person name="Phan H.T."/>
            <person name="Tan K.-C."/>
            <person name="Hane J.K."/>
        </authorList>
    </citation>
    <scope>NUCLEOTIDE SEQUENCE [LARGE SCALE GENOMIC DNA]</scope>
    <source>
        <strain evidence="3">SN15 / ATCC MYA-4574 / FGSC 10173)</strain>
    </source>
</reference>
<dbReference type="VEuPathDB" id="FungiDB:JI435_401840"/>
<feature type="signal peptide" evidence="1">
    <location>
        <begin position="1"/>
        <end position="34"/>
    </location>
</feature>
<dbReference type="EMBL" id="CP069024">
    <property type="protein sequence ID" value="QRC91948.1"/>
    <property type="molecule type" value="Genomic_DNA"/>
</dbReference>
<evidence type="ECO:0000313" key="3">
    <source>
        <dbReference type="Proteomes" id="UP000663193"/>
    </source>
</evidence>